<dbReference type="PANTHER" id="PTHR37089">
    <property type="entry name" value="PROTEIN U-RELATED"/>
    <property type="match status" value="1"/>
</dbReference>
<comment type="caution">
    <text evidence="3">The sequence shown here is derived from an EMBL/GenBank/DDBJ whole genome shotgun (WGS) entry which is preliminary data.</text>
</comment>
<dbReference type="InterPro" id="IPR007893">
    <property type="entry name" value="Spore_coat_U/FanG"/>
</dbReference>
<dbReference type="Pfam" id="PF05229">
    <property type="entry name" value="SCPU"/>
    <property type="match status" value="2"/>
</dbReference>
<feature type="chain" id="PRO_5001790971" evidence="1">
    <location>
        <begin position="23"/>
        <end position="323"/>
    </location>
</feature>
<evidence type="ECO:0000313" key="3">
    <source>
        <dbReference type="EMBL" id="KFC81572.1"/>
    </source>
</evidence>
<dbReference type="PROSITE" id="PS51257">
    <property type="entry name" value="PROKAR_LIPOPROTEIN"/>
    <property type="match status" value="1"/>
</dbReference>
<feature type="domain" description="Spore coat protein U/FanG" evidence="2">
    <location>
        <begin position="14"/>
        <end position="156"/>
    </location>
</feature>
<feature type="signal peptide" evidence="1">
    <location>
        <begin position="1"/>
        <end position="22"/>
    </location>
</feature>
<gene>
    <name evidence="3" type="ORF">GBAG_2357</name>
</gene>
<dbReference type="RefSeq" id="WP_034496067.1">
    <property type="nucleotide sequence ID" value="NZ_JMPI01000030.1"/>
</dbReference>
<dbReference type="SMART" id="SM00972">
    <property type="entry name" value="SCPU"/>
    <property type="match status" value="1"/>
</dbReference>
<dbReference type="PANTHER" id="PTHR37089:SF1">
    <property type="entry name" value="MEMBRANE PROTEIN"/>
    <property type="match status" value="1"/>
</dbReference>
<dbReference type="OrthoDB" id="8901110at2"/>
<dbReference type="Proteomes" id="UP000028653">
    <property type="component" value="Unassembled WGS sequence"/>
</dbReference>
<sequence length="323" mass="33964">MKWSGAWLLAALLLAIAMPAWSACTQGSQPASFGSQSSFVVNTTVQNTSATLTLDCDTVLNLLTSDSIKLTYLGATPAVTGIRGLLRRTDEPANPDNVPVVVCVQSGCAGSSEVQAGGTYTWSGSTLLNLLASKRYTLPIYLRTVAGQNVSAGPYRVVLNFRLDWNICSLGVAVCLAYQTGNGSADMTVTLTVTNDCSTITAPAVNFDSAPLVQNFKSVSQSIAITCTKGSTYTVGVSNGSNASGNLRRMKSGNNYMSYEIYKSNGTDRWGSLGTERWASAASSGLSSDGLLRNFNYVAKVLTSQTTPPAGAYTDTLVVDVAF</sequence>
<feature type="domain" description="Spore coat protein U/FanG" evidence="2">
    <location>
        <begin position="186"/>
        <end position="319"/>
    </location>
</feature>
<evidence type="ECO:0000313" key="4">
    <source>
        <dbReference type="Proteomes" id="UP000028653"/>
    </source>
</evidence>
<evidence type="ECO:0000259" key="2">
    <source>
        <dbReference type="Pfam" id="PF05229"/>
    </source>
</evidence>
<accession>A0A085GCX7</accession>
<evidence type="ECO:0000256" key="1">
    <source>
        <dbReference type="SAM" id="SignalP"/>
    </source>
</evidence>
<protein>
    <submittedName>
        <fullName evidence="3">Sigma-fimbriae tip adhesin</fullName>
    </submittedName>
</protein>
<keyword evidence="4" id="KW-1185">Reference proteome</keyword>
<dbReference type="eggNOG" id="COG5430">
    <property type="taxonomic scope" value="Bacteria"/>
</dbReference>
<dbReference type="EMBL" id="JMPI01000030">
    <property type="protein sequence ID" value="KFC81572.1"/>
    <property type="molecule type" value="Genomic_DNA"/>
</dbReference>
<proteinExistence type="predicted"/>
<dbReference type="InterPro" id="IPR053167">
    <property type="entry name" value="Spore_coat_component"/>
</dbReference>
<reference evidence="3 4" key="1">
    <citation type="submission" date="2014-05" db="EMBL/GenBank/DDBJ databases">
        <title>ATOL: Assembling a taxonomically balanced genome-scale reconstruction of the evolutionary history of the Enterobacteriaceae.</title>
        <authorList>
            <person name="Plunkett G.III."/>
            <person name="Neeno-Eckwall E.C."/>
            <person name="Glasner J.D."/>
            <person name="Perna N.T."/>
        </authorList>
    </citation>
    <scope>NUCLEOTIDE SEQUENCE [LARGE SCALE GENOMIC DNA]</scope>
    <source>
        <strain evidence="3 4">ATCC 33320</strain>
    </source>
</reference>
<dbReference type="STRING" id="1006004.GBAG_2357"/>
<keyword evidence="1" id="KW-0732">Signal</keyword>
<organism evidence="3 4">
    <name type="scientific">Buttiauxella agrestis ATCC 33320</name>
    <dbReference type="NCBI Taxonomy" id="1006004"/>
    <lineage>
        <taxon>Bacteria</taxon>
        <taxon>Pseudomonadati</taxon>
        <taxon>Pseudomonadota</taxon>
        <taxon>Gammaproteobacteria</taxon>
        <taxon>Enterobacterales</taxon>
        <taxon>Enterobacteriaceae</taxon>
        <taxon>Buttiauxella</taxon>
    </lineage>
</organism>
<name>A0A085GCX7_9ENTR</name>
<dbReference type="AlphaFoldDB" id="A0A085GCX7"/>